<proteinExistence type="predicted"/>
<sequence length="377" mass="41708">MVYPACFVLVPQTDIPAPSVVGSSNCLGAHQVPASTRDPTMSSVTLTPPTSPEEVQTVDARSAQKWVKLSSVSDVFSSDSTSHHGGKIPRKLANHVVERVWQECYMNRTQNKRKYSATSNGICEEEMADKIACWEFVEATQRTSCICSRHKNLKPRNAVQQGPVPPVSQQQQAAPKHKANEKQEKGDKPQKRPLTPFHHRVSIGDDVAMEADSANQRLVIATSDNQVRFSNLRTNDVAKTPQMHGTEIANSPQPPPLSPHPCDVADEGTTKTPSTPQSHHFYQMPTPDPLVPSKTMEDRMDGLSQTFPAPFPEVIEPTMYVGTAVNLEEEEADSMWKFYKVPKKKEVDFLPPQLPSEKFREDPMGCAGQDTLPSATE</sequence>
<organism evidence="1 2">
    <name type="scientific">Sphaerodactylus townsendi</name>
    <dbReference type="NCBI Taxonomy" id="933632"/>
    <lineage>
        <taxon>Eukaryota</taxon>
        <taxon>Metazoa</taxon>
        <taxon>Chordata</taxon>
        <taxon>Craniata</taxon>
        <taxon>Vertebrata</taxon>
        <taxon>Euteleostomi</taxon>
        <taxon>Lepidosauria</taxon>
        <taxon>Squamata</taxon>
        <taxon>Bifurcata</taxon>
        <taxon>Gekkota</taxon>
        <taxon>Sphaerodactylidae</taxon>
        <taxon>Sphaerodactylus</taxon>
    </lineage>
</organism>
<dbReference type="Proteomes" id="UP000827872">
    <property type="component" value="Linkage Group LG16"/>
</dbReference>
<protein>
    <submittedName>
        <fullName evidence="1">Mediator complex subunit Srb9</fullName>
    </submittedName>
</protein>
<evidence type="ECO:0000313" key="1">
    <source>
        <dbReference type="EMBL" id="KAH7990133.1"/>
    </source>
</evidence>
<dbReference type="EMBL" id="CM037629">
    <property type="protein sequence ID" value="KAH7990133.1"/>
    <property type="molecule type" value="Genomic_DNA"/>
</dbReference>
<evidence type="ECO:0000313" key="2">
    <source>
        <dbReference type="Proteomes" id="UP000827872"/>
    </source>
</evidence>
<keyword evidence="2" id="KW-1185">Reference proteome</keyword>
<comment type="caution">
    <text evidence="1">The sequence shown here is derived from an EMBL/GenBank/DDBJ whole genome shotgun (WGS) entry which is preliminary data.</text>
</comment>
<reference evidence="1" key="1">
    <citation type="submission" date="2021-08" db="EMBL/GenBank/DDBJ databases">
        <title>The first chromosome-level gecko genome reveals the dynamic sex chromosomes of Neotropical dwarf geckos (Sphaerodactylidae: Sphaerodactylus).</title>
        <authorList>
            <person name="Pinto B.J."/>
            <person name="Keating S.E."/>
            <person name="Gamble T."/>
        </authorList>
    </citation>
    <scope>NUCLEOTIDE SEQUENCE</scope>
    <source>
        <strain evidence="1">TG3544</strain>
    </source>
</reference>
<accession>A0ACB8ECQ9</accession>
<gene>
    <name evidence="1" type="primary">MED13_2</name>
    <name evidence="1" type="ORF">K3G42_003191</name>
</gene>
<name>A0ACB8ECQ9_9SAUR</name>